<dbReference type="Proteomes" id="UP000253769">
    <property type="component" value="Unassembled WGS sequence"/>
</dbReference>
<protein>
    <recommendedName>
        <fullName evidence="3">DUF2116 family Zn-ribbon domain-containing protein</fullName>
    </recommendedName>
</protein>
<dbReference type="OrthoDB" id="6271876at2"/>
<keyword evidence="2" id="KW-1185">Reference proteome</keyword>
<evidence type="ECO:0000313" key="2">
    <source>
        <dbReference type="Proteomes" id="UP000253769"/>
    </source>
</evidence>
<dbReference type="AlphaFoldDB" id="A0A369WU91"/>
<comment type="caution">
    <text evidence="1">The sequence shown here is derived from an EMBL/GenBank/DDBJ whole genome shotgun (WGS) entry which is preliminary data.</text>
</comment>
<evidence type="ECO:0008006" key="3">
    <source>
        <dbReference type="Google" id="ProtNLM"/>
    </source>
</evidence>
<sequence>MSRDFADQASDLTEFLTGIALQNAKGAANRLRPTGYCHNCDEPLGGEPYFCDGDCRDDWEKRERNRK</sequence>
<reference evidence="1 2" key="1">
    <citation type="submission" date="2018-07" db="EMBL/GenBank/DDBJ databases">
        <title>Motiliproteus coralliicola sp. nov., a bacterium isolated from Coral.</title>
        <authorList>
            <person name="Wang G."/>
        </authorList>
    </citation>
    <scope>NUCLEOTIDE SEQUENCE [LARGE SCALE GENOMIC DNA]</scope>
    <source>
        <strain evidence="1 2">C34</strain>
    </source>
</reference>
<dbReference type="EMBL" id="QQOH01000001">
    <property type="protein sequence ID" value="RDE25171.1"/>
    <property type="molecule type" value="Genomic_DNA"/>
</dbReference>
<evidence type="ECO:0000313" key="1">
    <source>
        <dbReference type="EMBL" id="RDE25171.1"/>
    </source>
</evidence>
<name>A0A369WU91_9GAMM</name>
<accession>A0A369WU91</accession>
<gene>
    <name evidence="1" type="ORF">DV711_06335</name>
</gene>
<proteinExistence type="predicted"/>
<organism evidence="1 2">
    <name type="scientific">Motiliproteus coralliicola</name>
    <dbReference type="NCBI Taxonomy" id="2283196"/>
    <lineage>
        <taxon>Bacteria</taxon>
        <taxon>Pseudomonadati</taxon>
        <taxon>Pseudomonadota</taxon>
        <taxon>Gammaproteobacteria</taxon>
        <taxon>Oceanospirillales</taxon>
        <taxon>Oceanospirillaceae</taxon>
        <taxon>Motiliproteus</taxon>
    </lineage>
</organism>